<dbReference type="SUPFAM" id="SSF57903">
    <property type="entry name" value="FYVE/PHD zinc finger"/>
    <property type="match status" value="1"/>
</dbReference>
<dbReference type="Proteomes" id="UP000801492">
    <property type="component" value="Unassembled WGS sequence"/>
</dbReference>
<keyword evidence="2" id="KW-1185">Reference proteome</keyword>
<dbReference type="EMBL" id="VTPC01006523">
    <property type="protein sequence ID" value="KAF2894866.1"/>
    <property type="molecule type" value="Genomic_DNA"/>
</dbReference>
<gene>
    <name evidence="1" type="ORF">ILUMI_11313</name>
</gene>
<evidence type="ECO:0000313" key="2">
    <source>
        <dbReference type="Proteomes" id="UP000801492"/>
    </source>
</evidence>
<accession>A0A8K0D0H3</accession>
<comment type="caution">
    <text evidence="1">The sequence shown here is derived from an EMBL/GenBank/DDBJ whole genome shotgun (WGS) entry which is preliminary data.</text>
</comment>
<protein>
    <submittedName>
        <fullName evidence="1">Uncharacterized protein</fullName>
    </submittedName>
</protein>
<sequence>MCDLAIKHREQFTECKNCQKCIHVACFPGVMENEKEYDFICTYCGKEKEFKKARDTTSRNLMKQTAKMKQIFEKTHPVAKTEENVTSYLHVDSGYDKSDEKPLSIKKARFQKSEQTLDPEWQKQDITFSNLQFKETEALDEVKHLLRNYLNVYARGGACTHH</sequence>
<dbReference type="AlphaFoldDB" id="A0A8K0D0H3"/>
<reference evidence="1" key="1">
    <citation type="submission" date="2019-08" db="EMBL/GenBank/DDBJ databases">
        <title>The genome of the North American firefly Photinus pyralis.</title>
        <authorList>
            <consortium name="Photinus pyralis genome working group"/>
            <person name="Fallon T.R."/>
            <person name="Sander Lower S.E."/>
            <person name="Weng J.-K."/>
        </authorList>
    </citation>
    <scope>NUCLEOTIDE SEQUENCE</scope>
    <source>
        <strain evidence="1">TRF0915ILg1</strain>
        <tissue evidence="1">Whole body</tissue>
    </source>
</reference>
<name>A0A8K0D0H3_IGNLU</name>
<proteinExistence type="predicted"/>
<dbReference type="InterPro" id="IPR011011">
    <property type="entry name" value="Znf_FYVE_PHD"/>
</dbReference>
<evidence type="ECO:0000313" key="1">
    <source>
        <dbReference type="EMBL" id="KAF2894866.1"/>
    </source>
</evidence>
<organism evidence="1 2">
    <name type="scientific">Ignelater luminosus</name>
    <name type="common">Cucubano</name>
    <name type="synonym">Pyrophorus luminosus</name>
    <dbReference type="NCBI Taxonomy" id="2038154"/>
    <lineage>
        <taxon>Eukaryota</taxon>
        <taxon>Metazoa</taxon>
        <taxon>Ecdysozoa</taxon>
        <taxon>Arthropoda</taxon>
        <taxon>Hexapoda</taxon>
        <taxon>Insecta</taxon>
        <taxon>Pterygota</taxon>
        <taxon>Neoptera</taxon>
        <taxon>Endopterygota</taxon>
        <taxon>Coleoptera</taxon>
        <taxon>Polyphaga</taxon>
        <taxon>Elateriformia</taxon>
        <taxon>Elateroidea</taxon>
        <taxon>Elateridae</taxon>
        <taxon>Agrypninae</taxon>
        <taxon>Pyrophorini</taxon>
        <taxon>Ignelater</taxon>
    </lineage>
</organism>